<keyword evidence="1" id="KW-0812">Transmembrane</keyword>
<evidence type="ECO:0000313" key="4">
    <source>
        <dbReference type="Proteomes" id="UP001215827"/>
    </source>
</evidence>
<keyword evidence="1" id="KW-0472">Membrane</keyword>
<keyword evidence="4" id="KW-1185">Reference proteome</keyword>
<evidence type="ECO:0000313" key="3">
    <source>
        <dbReference type="EMBL" id="WFL76088.1"/>
    </source>
</evidence>
<name>A0ABY8FM60_9SPHN</name>
<feature type="transmembrane region" description="Helical" evidence="1">
    <location>
        <begin position="16"/>
        <end position="33"/>
    </location>
</feature>
<dbReference type="InterPro" id="IPR002881">
    <property type="entry name" value="DUF58"/>
</dbReference>
<dbReference type="Pfam" id="PF01882">
    <property type="entry name" value="DUF58"/>
    <property type="match status" value="1"/>
</dbReference>
<dbReference type="InterPro" id="IPR036465">
    <property type="entry name" value="vWFA_dom_sf"/>
</dbReference>
<dbReference type="CDD" id="cd00198">
    <property type="entry name" value="vWFA"/>
    <property type="match status" value="1"/>
</dbReference>
<dbReference type="PANTHER" id="PTHR33608:SF3">
    <property type="entry name" value="SLR2013 PROTEIN"/>
    <property type="match status" value="1"/>
</dbReference>
<feature type="transmembrane region" description="Helical" evidence="1">
    <location>
        <begin position="39"/>
        <end position="59"/>
    </location>
</feature>
<sequence length="447" mass="49244">MRLPRLPALPVVPTQRTAWIAAAAAPIALVIAASAPQAWIVAPAAALALLLVVVLDGLLAGKLAVWELAAPADTEVGEPTPLTLRCQFASGVPTRIDGALEFDPRLDQGGRAEFTLRADPEAQGYRGIHHAQPTRRGTAAITHAWLRWTGPLGLGARQVEREQTEEIRIWPDLSPVRSSELQTFLRDAQFGLIARRIRGEGTQFEALSEYEPGMDRRRIDWKASARHTRLYARENESERNNQIVFAFDCGQAMCEPVDGLPRIDRAVSAALTCAYVALKSGDRVSLFGFAQRPEVVTPFINDARAFHRLQSAAAGLDYHSAEPNFTFALATLTARLKRRSLIVLFSDFADPTAAELMVESVGRLVDKHLVLFVTIADTEVEEFTAAEPADLATLARSVTADTLARQRALVLQRMRRLGVDVIEAPWDQIGYRLIDRYFAIRRSEAIG</sequence>
<keyword evidence="1" id="KW-1133">Transmembrane helix</keyword>
<dbReference type="SUPFAM" id="SSF53300">
    <property type="entry name" value="vWA-like"/>
    <property type="match status" value="1"/>
</dbReference>
<organism evidence="3 4">
    <name type="scientific">Altererythrobacter arenosus</name>
    <dbReference type="NCBI Taxonomy" id="3032592"/>
    <lineage>
        <taxon>Bacteria</taxon>
        <taxon>Pseudomonadati</taxon>
        <taxon>Pseudomonadota</taxon>
        <taxon>Alphaproteobacteria</taxon>
        <taxon>Sphingomonadales</taxon>
        <taxon>Erythrobacteraceae</taxon>
        <taxon>Altererythrobacter</taxon>
    </lineage>
</organism>
<dbReference type="Gene3D" id="3.40.50.410">
    <property type="entry name" value="von Willebrand factor, type A domain"/>
    <property type="match status" value="1"/>
</dbReference>
<protein>
    <submittedName>
        <fullName evidence="3">DUF58 domain-containing protein</fullName>
    </submittedName>
</protein>
<feature type="domain" description="DUF58" evidence="2">
    <location>
        <begin position="209"/>
        <end position="383"/>
    </location>
</feature>
<evidence type="ECO:0000256" key="1">
    <source>
        <dbReference type="SAM" id="Phobius"/>
    </source>
</evidence>
<dbReference type="Proteomes" id="UP001215827">
    <property type="component" value="Chromosome"/>
</dbReference>
<dbReference type="RefSeq" id="WP_278014854.1">
    <property type="nucleotide sequence ID" value="NZ_CP121106.1"/>
</dbReference>
<dbReference type="PANTHER" id="PTHR33608">
    <property type="entry name" value="BLL2464 PROTEIN"/>
    <property type="match status" value="1"/>
</dbReference>
<accession>A0ABY8FM60</accession>
<gene>
    <name evidence="3" type="ORF">P7228_08720</name>
</gene>
<dbReference type="EMBL" id="CP121106">
    <property type="protein sequence ID" value="WFL76088.1"/>
    <property type="molecule type" value="Genomic_DNA"/>
</dbReference>
<evidence type="ECO:0000259" key="2">
    <source>
        <dbReference type="Pfam" id="PF01882"/>
    </source>
</evidence>
<reference evidence="3 4" key="1">
    <citation type="submission" date="2023-03" db="EMBL/GenBank/DDBJ databases">
        <title>Altererythrobacter sp. CAU 1644 isolated from sand.</title>
        <authorList>
            <person name="Kim W."/>
        </authorList>
    </citation>
    <scope>NUCLEOTIDE SEQUENCE [LARGE SCALE GENOMIC DNA]</scope>
    <source>
        <strain evidence="3 4">CAU 1644</strain>
    </source>
</reference>
<proteinExistence type="predicted"/>